<dbReference type="InterPro" id="IPR052761">
    <property type="entry name" value="Fungal_Detox/Toxin_TFs"/>
</dbReference>
<dbReference type="GO" id="GO:0003677">
    <property type="term" value="F:DNA binding"/>
    <property type="evidence" value="ECO:0007669"/>
    <property type="project" value="InterPro"/>
</dbReference>
<reference evidence="5" key="1">
    <citation type="journal article" date="2021" name="Nat. Commun.">
        <title>Genetic determinants of endophytism in the Arabidopsis root mycobiome.</title>
        <authorList>
            <person name="Mesny F."/>
            <person name="Miyauchi S."/>
            <person name="Thiergart T."/>
            <person name="Pickel B."/>
            <person name="Atanasova L."/>
            <person name="Karlsson M."/>
            <person name="Huettel B."/>
            <person name="Barry K.W."/>
            <person name="Haridas S."/>
            <person name="Chen C."/>
            <person name="Bauer D."/>
            <person name="Andreopoulos W."/>
            <person name="Pangilinan J."/>
            <person name="LaButti K."/>
            <person name="Riley R."/>
            <person name="Lipzen A."/>
            <person name="Clum A."/>
            <person name="Drula E."/>
            <person name="Henrissat B."/>
            <person name="Kohler A."/>
            <person name="Grigoriev I.V."/>
            <person name="Martin F.M."/>
            <person name="Hacquard S."/>
        </authorList>
    </citation>
    <scope>NUCLEOTIDE SEQUENCE</scope>
    <source>
        <strain evidence="5">MPI-CAGE-AT-0147</strain>
    </source>
</reference>
<dbReference type="PANTHER" id="PTHR47425">
    <property type="entry name" value="FARB-RELATED"/>
    <property type="match status" value="1"/>
</dbReference>
<proteinExistence type="predicted"/>
<dbReference type="PANTHER" id="PTHR47425:SF2">
    <property type="entry name" value="FARB-RELATED"/>
    <property type="match status" value="1"/>
</dbReference>
<keyword evidence="2" id="KW-0539">Nucleus</keyword>
<evidence type="ECO:0000313" key="6">
    <source>
        <dbReference type="Proteomes" id="UP000738349"/>
    </source>
</evidence>
<sequence length="839" mass="93562">MDPKAKKRAFRACLPCRARKVRCIVTGSCQPCMNCKLDEKDCNFAKGGGGGGGAQRSPKYLTHRRSSATPESYSERSSIDHHHRSTHSPRGSDTSGTGCPQSHGQSCNKATSPTSIPNRQEPLSLLYDPTDPHYAFLQAPKAQTILPQDLEFLHGQGCFAVPRRAVLDEFMHHYFSFIHPLLPVLNEADFWALYDGTDELDVSGSRERLSIIVLQGMLFASCTFVSQDTIKALGFKTTQDAKYSFYRRAKLIYDLGYERSSIAIAQAAVLLSHSHLIPLPYGGYKQLGSLWLGIAIHHARDARAHQYNYQSVMPESAEEIKRRNVLKRLWMCCLICDRVIPLTSRQSITITRANFDFDANPMLACDDLADEDNKSNIYDAESKVRLAQVSVKLVELCVVLTDVLTLSSSIRDNPSWGLSQRVADTNHAAVCRVQLQRWYNGFLEMKSAMSSGEVVNETNNEGRGSSVVLFTNLAEMYYHSARLALCHYEMLYLGLAMSSSNPNFKMTDMLEKSYELQNATSQITECLAELTRLRLIRWLPMSAVGCTAFPLALQILDVELLQPKHRSRPLFASHQQQRLNMLIDAMKTYRPRYYIVDWVARTIRHIVAVAHSTQQPTSVASWLEILQRQPSCYLRLAMTMDLSISHGKLPEESDFPPGLRDVVRNSIAATLSPTIVPMNVNQFHPLEPAANASDKDTTLSTDTDGKSTPGFPSEDAVFDDTSTTFDFDPAGAISISPNASCTFNDLGAWPDALFPFNPNSPLTAIQPGLIDFPMGGIVDSSLLFDPSQWTDNQSNSMAEVQNFQVDESFLEMLRETAGTNCRSNDERLLDQLGKVVNMS</sequence>
<evidence type="ECO:0000313" key="5">
    <source>
        <dbReference type="EMBL" id="KAH7152686.1"/>
    </source>
</evidence>
<dbReference type="Pfam" id="PF04082">
    <property type="entry name" value="Fungal_trans"/>
    <property type="match status" value="1"/>
</dbReference>
<gene>
    <name evidence="5" type="ORF">EDB81DRAFT_431951</name>
</gene>
<dbReference type="OrthoDB" id="5121955at2759"/>
<dbReference type="EMBL" id="JAGMUV010000006">
    <property type="protein sequence ID" value="KAH7152686.1"/>
    <property type="molecule type" value="Genomic_DNA"/>
</dbReference>
<dbReference type="SUPFAM" id="SSF57701">
    <property type="entry name" value="Zn2/Cys6 DNA-binding domain"/>
    <property type="match status" value="1"/>
</dbReference>
<dbReference type="GO" id="GO:0008270">
    <property type="term" value="F:zinc ion binding"/>
    <property type="evidence" value="ECO:0007669"/>
    <property type="project" value="InterPro"/>
</dbReference>
<dbReference type="Gene3D" id="4.10.240.10">
    <property type="entry name" value="Zn(2)-C6 fungal-type DNA-binding domain"/>
    <property type="match status" value="1"/>
</dbReference>
<dbReference type="Proteomes" id="UP000738349">
    <property type="component" value="Unassembled WGS sequence"/>
</dbReference>
<accession>A0A9P9F4I5</accession>
<dbReference type="GO" id="GO:0006351">
    <property type="term" value="P:DNA-templated transcription"/>
    <property type="evidence" value="ECO:0007669"/>
    <property type="project" value="InterPro"/>
</dbReference>
<name>A0A9P9F4I5_9HYPO</name>
<dbReference type="InterPro" id="IPR036864">
    <property type="entry name" value="Zn2-C6_fun-type_DNA-bd_sf"/>
</dbReference>
<feature type="domain" description="Zn(2)-C6 fungal-type" evidence="4">
    <location>
        <begin position="12"/>
        <end position="44"/>
    </location>
</feature>
<feature type="region of interest" description="Disordered" evidence="3">
    <location>
        <begin position="48"/>
        <end position="124"/>
    </location>
</feature>
<dbReference type="InterPro" id="IPR001138">
    <property type="entry name" value="Zn2Cys6_DnaBD"/>
</dbReference>
<dbReference type="AlphaFoldDB" id="A0A9P9F4I5"/>
<dbReference type="PROSITE" id="PS50048">
    <property type="entry name" value="ZN2_CY6_FUNGAL_2"/>
    <property type="match status" value="1"/>
</dbReference>
<dbReference type="PROSITE" id="PS00463">
    <property type="entry name" value="ZN2_CY6_FUNGAL_1"/>
    <property type="match status" value="1"/>
</dbReference>
<evidence type="ECO:0000259" key="4">
    <source>
        <dbReference type="PROSITE" id="PS50048"/>
    </source>
</evidence>
<feature type="compositionally biased region" description="Low complexity" evidence="3">
    <location>
        <begin position="698"/>
        <end position="708"/>
    </location>
</feature>
<comment type="caution">
    <text evidence="5">The sequence shown here is derived from an EMBL/GenBank/DDBJ whole genome shotgun (WGS) entry which is preliminary data.</text>
</comment>
<feature type="region of interest" description="Disordered" evidence="3">
    <location>
        <begin position="688"/>
        <end position="717"/>
    </location>
</feature>
<dbReference type="CDD" id="cd00067">
    <property type="entry name" value="GAL4"/>
    <property type="match status" value="1"/>
</dbReference>
<dbReference type="CDD" id="cd12148">
    <property type="entry name" value="fungal_TF_MHR"/>
    <property type="match status" value="1"/>
</dbReference>
<dbReference type="SMART" id="SM00066">
    <property type="entry name" value="GAL4"/>
    <property type="match status" value="1"/>
</dbReference>
<evidence type="ECO:0000256" key="2">
    <source>
        <dbReference type="ARBA" id="ARBA00023242"/>
    </source>
</evidence>
<evidence type="ECO:0000256" key="1">
    <source>
        <dbReference type="ARBA" id="ARBA00022723"/>
    </source>
</evidence>
<dbReference type="InterPro" id="IPR007219">
    <property type="entry name" value="XnlR_reg_dom"/>
</dbReference>
<organism evidence="5 6">
    <name type="scientific">Dactylonectria macrodidyma</name>
    <dbReference type="NCBI Taxonomy" id="307937"/>
    <lineage>
        <taxon>Eukaryota</taxon>
        <taxon>Fungi</taxon>
        <taxon>Dikarya</taxon>
        <taxon>Ascomycota</taxon>
        <taxon>Pezizomycotina</taxon>
        <taxon>Sordariomycetes</taxon>
        <taxon>Hypocreomycetidae</taxon>
        <taxon>Hypocreales</taxon>
        <taxon>Nectriaceae</taxon>
        <taxon>Dactylonectria</taxon>
    </lineage>
</organism>
<protein>
    <recommendedName>
        <fullName evidence="4">Zn(2)-C6 fungal-type domain-containing protein</fullName>
    </recommendedName>
</protein>
<keyword evidence="6" id="KW-1185">Reference proteome</keyword>
<keyword evidence="1" id="KW-0479">Metal-binding</keyword>
<evidence type="ECO:0000256" key="3">
    <source>
        <dbReference type="SAM" id="MobiDB-lite"/>
    </source>
</evidence>
<feature type="compositionally biased region" description="Polar residues" evidence="3">
    <location>
        <begin position="88"/>
        <end position="118"/>
    </location>
</feature>
<dbReference type="GO" id="GO:0000981">
    <property type="term" value="F:DNA-binding transcription factor activity, RNA polymerase II-specific"/>
    <property type="evidence" value="ECO:0007669"/>
    <property type="project" value="InterPro"/>
</dbReference>